<reference evidence="2" key="1">
    <citation type="submission" date="2020-05" db="EMBL/GenBank/DDBJ databases">
        <title>Mycena genomes resolve the evolution of fungal bioluminescence.</title>
        <authorList>
            <person name="Tsai I.J."/>
        </authorList>
    </citation>
    <scope>NUCLEOTIDE SEQUENCE</scope>
    <source>
        <strain evidence="2">CCC161011</strain>
    </source>
</reference>
<accession>A0A8H7CIR4</accession>
<evidence type="ECO:0000313" key="2">
    <source>
        <dbReference type="EMBL" id="KAF7338980.1"/>
    </source>
</evidence>
<dbReference type="AlphaFoldDB" id="A0A8H7CIR4"/>
<organism evidence="2 3">
    <name type="scientific">Mycena venus</name>
    <dbReference type="NCBI Taxonomy" id="2733690"/>
    <lineage>
        <taxon>Eukaryota</taxon>
        <taxon>Fungi</taxon>
        <taxon>Dikarya</taxon>
        <taxon>Basidiomycota</taxon>
        <taxon>Agaricomycotina</taxon>
        <taxon>Agaricomycetes</taxon>
        <taxon>Agaricomycetidae</taxon>
        <taxon>Agaricales</taxon>
        <taxon>Marasmiineae</taxon>
        <taxon>Mycenaceae</taxon>
        <taxon>Mycena</taxon>
    </lineage>
</organism>
<comment type="caution">
    <text evidence="2">The sequence shown here is derived from an EMBL/GenBank/DDBJ whole genome shotgun (WGS) entry which is preliminary data.</text>
</comment>
<proteinExistence type="predicted"/>
<dbReference type="Proteomes" id="UP000620124">
    <property type="component" value="Unassembled WGS sequence"/>
</dbReference>
<gene>
    <name evidence="2" type="ORF">MVEN_01974200</name>
</gene>
<keyword evidence="3" id="KW-1185">Reference proteome</keyword>
<sequence>MDNSIYGFGNYNDISNGKIGGVHNDTTLNGGGSGVDLARFPNATQNIKDNSIKGFGDHNNISGGKIGGVHSNNTVNADGSVKDKEIAALKEELKAAKDQLKAVQDDASKAAKVAEAKIKELEAQLREHGNCDAEKLALLEKIKAMQKVADEAAKEAAAKLDEANKATADAIKDLKAANDAANDLKIKIIELQLIIEKLRTDQTPVRPSPTVPPPTVLFFLSAARSFLTLALRFQGFQLATTIPDGRYRIINKATGFHLTAGIVLANGIPHNNYIWTYNPCPDYGWYIDPELCIFTVKNLANGHEIINNRLITRYIQPQGAAGVPLVGSASTAVRILTVPNDSGCFYLAISYDSSPFVIANAMAATFGPKAHHVTISARAGSDPQQMWRFERVN</sequence>
<feature type="coiled-coil region" evidence="1">
    <location>
        <begin position="86"/>
        <end position="201"/>
    </location>
</feature>
<protein>
    <submittedName>
        <fullName evidence="2">Uncharacterized protein</fullName>
    </submittedName>
</protein>
<evidence type="ECO:0000256" key="1">
    <source>
        <dbReference type="SAM" id="Coils"/>
    </source>
</evidence>
<evidence type="ECO:0000313" key="3">
    <source>
        <dbReference type="Proteomes" id="UP000620124"/>
    </source>
</evidence>
<name>A0A8H7CIR4_9AGAR</name>
<dbReference type="EMBL" id="JACAZI010000020">
    <property type="protein sequence ID" value="KAF7338980.1"/>
    <property type="molecule type" value="Genomic_DNA"/>
</dbReference>
<keyword evidence="1" id="KW-0175">Coiled coil</keyword>